<dbReference type="HOGENOM" id="CLU_2471315_0_0_1"/>
<reference evidence="1 2" key="1">
    <citation type="journal article" date="2011" name="Science">
        <title>The ecoresponsive genome of Daphnia pulex.</title>
        <authorList>
            <person name="Colbourne J.K."/>
            <person name="Pfrender M.E."/>
            <person name="Gilbert D."/>
            <person name="Thomas W.K."/>
            <person name="Tucker A."/>
            <person name="Oakley T.H."/>
            <person name="Tokishita S."/>
            <person name="Aerts A."/>
            <person name="Arnold G.J."/>
            <person name="Basu M.K."/>
            <person name="Bauer D.J."/>
            <person name="Caceres C.E."/>
            <person name="Carmel L."/>
            <person name="Casola C."/>
            <person name="Choi J.H."/>
            <person name="Detter J.C."/>
            <person name="Dong Q."/>
            <person name="Dusheyko S."/>
            <person name="Eads B.D."/>
            <person name="Frohlich T."/>
            <person name="Geiler-Samerotte K.A."/>
            <person name="Gerlach D."/>
            <person name="Hatcher P."/>
            <person name="Jogdeo S."/>
            <person name="Krijgsveld J."/>
            <person name="Kriventseva E.V."/>
            <person name="Kultz D."/>
            <person name="Laforsch C."/>
            <person name="Lindquist E."/>
            <person name="Lopez J."/>
            <person name="Manak J.R."/>
            <person name="Muller J."/>
            <person name="Pangilinan J."/>
            <person name="Patwardhan R.P."/>
            <person name="Pitluck S."/>
            <person name="Pritham E.J."/>
            <person name="Rechtsteiner A."/>
            <person name="Rho M."/>
            <person name="Rogozin I.B."/>
            <person name="Sakarya O."/>
            <person name="Salamov A."/>
            <person name="Schaack S."/>
            <person name="Shapiro H."/>
            <person name="Shiga Y."/>
            <person name="Skalitzky C."/>
            <person name="Smith Z."/>
            <person name="Souvorov A."/>
            <person name="Sung W."/>
            <person name="Tang Z."/>
            <person name="Tsuchiya D."/>
            <person name="Tu H."/>
            <person name="Vos H."/>
            <person name="Wang M."/>
            <person name="Wolf Y.I."/>
            <person name="Yamagata H."/>
            <person name="Yamada T."/>
            <person name="Ye Y."/>
            <person name="Shaw J.R."/>
            <person name="Andrews J."/>
            <person name="Crease T.J."/>
            <person name="Tang H."/>
            <person name="Lucas S.M."/>
            <person name="Robertson H.M."/>
            <person name="Bork P."/>
            <person name="Koonin E.V."/>
            <person name="Zdobnov E.M."/>
            <person name="Grigoriev I.V."/>
            <person name="Lynch M."/>
            <person name="Boore J.L."/>
        </authorList>
    </citation>
    <scope>NUCLEOTIDE SEQUENCE [LARGE SCALE GENOMIC DNA]</scope>
</reference>
<dbReference type="AlphaFoldDB" id="E9I7E0"/>
<dbReference type="InParanoid" id="E9I7E0"/>
<dbReference type="EMBL" id="GL737155">
    <property type="protein sequence ID" value="EFX60090.1"/>
    <property type="molecule type" value="Genomic_DNA"/>
</dbReference>
<dbReference type="OrthoDB" id="289913at2759"/>
<sequence length="88" mass="10056">MNKNFPMEGDVRTLTDYFGEIVPPCVEVCMALKRTDILFEQVWNTFSLDPFGKASFLSALESYILSDQLRNLPVQTPHGIFVRLESNI</sequence>
<name>E9I7E0_DAPPU</name>
<accession>E9I7E0</accession>
<organism evidence="1 2">
    <name type="scientific">Daphnia pulex</name>
    <name type="common">Water flea</name>
    <dbReference type="NCBI Taxonomy" id="6669"/>
    <lineage>
        <taxon>Eukaryota</taxon>
        <taxon>Metazoa</taxon>
        <taxon>Ecdysozoa</taxon>
        <taxon>Arthropoda</taxon>
        <taxon>Crustacea</taxon>
        <taxon>Branchiopoda</taxon>
        <taxon>Diplostraca</taxon>
        <taxon>Cladocera</taxon>
        <taxon>Anomopoda</taxon>
        <taxon>Daphniidae</taxon>
        <taxon>Daphnia</taxon>
    </lineage>
</organism>
<proteinExistence type="predicted"/>
<dbReference type="STRING" id="6669.E9I7E0"/>
<dbReference type="Proteomes" id="UP000000305">
    <property type="component" value="Unassembled WGS sequence"/>
</dbReference>
<keyword evidence="2" id="KW-1185">Reference proteome</keyword>
<evidence type="ECO:0000313" key="2">
    <source>
        <dbReference type="Proteomes" id="UP000000305"/>
    </source>
</evidence>
<gene>
    <name evidence="1" type="ORF">DAPPUDRAFT_279421</name>
</gene>
<protein>
    <submittedName>
        <fullName evidence="1">Uncharacterized protein</fullName>
    </submittedName>
</protein>
<evidence type="ECO:0000313" key="1">
    <source>
        <dbReference type="EMBL" id="EFX60090.1"/>
    </source>
</evidence>
<dbReference type="KEGG" id="dpx:DAPPUDRAFT_279421"/>